<gene>
    <name evidence="5" type="ORF">IA57_10530</name>
</gene>
<comment type="catalytic activity">
    <reaction evidence="1">
        <text>ATP + protein L-histidine = ADP + protein N-phospho-L-histidine.</text>
        <dbReference type="EC" id="2.7.13.3"/>
    </reaction>
</comment>
<dbReference type="PRINTS" id="PR00344">
    <property type="entry name" value="BCTRLSENSOR"/>
</dbReference>
<organism evidence="5 6">
    <name type="scientific">Mangrovimonas yunxiaonensis</name>
    <dbReference type="NCBI Taxonomy" id="1197477"/>
    <lineage>
        <taxon>Bacteria</taxon>
        <taxon>Pseudomonadati</taxon>
        <taxon>Bacteroidota</taxon>
        <taxon>Flavobacteriia</taxon>
        <taxon>Flavobacteriales</taxon>
        <taxon>Flavobacteriaceae</taxon>
        <taxon>Mangrovimonas</taxon>
    </lineage>
</organism>
<reference evidence="6" key="2">
    <citation type="submission" date="2014-07" db="EMBL/GenBank/DDBJ databases">
        <title>Genome sequence of Mangrovimonas yunxiaonensis.</title>
        <authorList>
            <person name="Li Y."/>
            <person name="Zheng T."/>
        </authorList>
    </citation>
    <scope>NUCLEOTIDE SEQUENCE [LARGE SCALE GENOMIC DNA]</scope>
    <source>
        <strain evidence="6">LY01</strain>
    </source>
</reference>
<dbReference type="SUPFAM" id="SSF55874">
    <property type="entry name" value="ATPase domain of HSP90 chaperone/DNA topoisomerase II/histidine kinase"/>
    <property type="match status" value="1"/>
</dbReference>
<dbReference type="Proteomes" id="UP000028521">
    <property type="component" value="Unassembled WGS sequence"/>
</dbReference>
<dbReference type="SMART" id="SM00388">
    <property type="entry name" value="HisKA"/>
    <property type="match status" value="1"/>
</dbReference>
<dbReference type="InterPro" id="IPR004358">
    <property type="entry name" value="Sig_transdc_His_kin-like_C"/>
</dbReference>
<comment type="caution">
    <text evidence="5">The sequence shown here is derived from an EMBL/GenBank/DDBJ whole genome shotgun (WGS) entry which is preliminary data.</text>
</comment>
<dbReference type="GO" id="GO:0000155">
    <property type="term" value="F:phosphorelay sensor kinase activity"/>
    <property type="evidence" value="ECO:0007669"/>
    <property type="project" value="InterPro"/>
</dbReference>
<dbReference type="EMBL" id="JPFK01000007">
    <property type="protein sequence ID" value="KFB00875.1"/>
    <property type="molecule type" value="Genomic_DNA"/>
</dbReference>
<dbReference type="Gene3D" id="3.30.565.10">
    <property type="entry name" value="Histidine kinase-like ATPase, C-terminal domain"/>
    <property type="match status" value="1"/>
</dbReference>
<sequence length="365" mass="40816">MEEPISTEDKLRERIKELTCLYTISSYIANADLNNLTPTLEAIARSLCKAIQFPEEAVVELFLDDIYVEWGKDATEKVFMLSAIKAFNQPIGSVKVGYPKEAYSSNSFLEEEKQMLNAVALELGDLFERKQIVESDMRSKRQVERVDRLTILGEITAGIAHELNTPLANILGYAELLKDELQGNKKALTDLERIISSTIYSREVVKKLMFFSCDMPQHKTQTNIVPIITDAVKLIKPNFSKKQIDCRVITSSEDIPYKVDTIQLTQVVFNLVINAIYFSPEKGTILVEVFEDKKHVYITISDEGSGIQATDAEAVFNPFYTTKPVGEGSGLGLSVVHGIVKSHKGDISHSPNTPQGTIFKISFPK</sequence>
<dbReference type="EC" id="2.7.13.3" evidence="2"/>
<dbReference type="CDD" id="cd00082">
    <property type="entry name" value="HisKA"/>
    <property type="match status" value="1"/>
</dbReference>
<dbReference type="InterPro" id="IPR036890">
    <property type="entry name" value="HATPase_C_sf"/>
</dbReference>
<dbReference type="InterPro" id="IPR003661">
    <property type="entry name" value="HisK_dim/P_dom"/>
</dbReference>
<proteinExistence type="predicted"/>
<dbReference type="AlphaFoldDB" id="A0A084TJI9"/>
<reference evidence="5 6" key="1">
    <citation type="journal article" date="2014" name="Genome Announc.">
        <title>Draft Genome Sequence of the Algicidal Bacterium Mangrovimonas yunxiaonensis Strain LY01.</title>
        <authorList>
            <person name="Li Y."/>
            <person name="Zhu H."/>
            <person name="Li C."/>
            <person name="Zhang H."/>
            <person name="Chen Z."/>
            <person name="Zheng W."/>
            <person name="Xu H."/>
            <person name="Zheng T."/>
        </authorList>
    </citation>
    <scope>NUCLEOTIDE SEQUENCE [LARGE SCALE GENOMIC DNA]</scope>
    <source>
        <strain evidence="5 6">LY01</strain>
    </source>
</reference>
<keyword evidence="3" id="KW-0597">Phosphoprotein</keyword>
<keyword evidence="5" id="KW-0808">Transferase</keyword>
<accession>A0A084TJI9</accession>
<evidence type="ECO:0000256" key="2">
    <source>
        <dbReference type="ARBA" id="ARBA00012438"/>
    </source>
</evidence>
<dbReference type="Pfam" id="PF02518">
    <property type="entry name" value="HATPase_c"/>
    <property type="match status" value="1"/>
</dbReference>
<keyword evidence="6" id="KW-1185">Reference proteome</keyword>
<evidence type="ECO:0000256" key="3">
    <source>
        <dbReference type="ARBA" id="ARBA00022553"/>
    </source>
</evidence>
<dbReference type="InterPro" id="IPR036097">
    <property type="entry name" value="HisK_dim/P_sf"/>
</dbReference>
<evidence type="ECO:0000313" key="6">
    <source>
        <dbReference type="Proteomes" id="UP000028521"/>
    </source>
</evidence>
<evidence type="ECO:0000256" key="1">
    <source>
        <dbReference type="ARBA" id="ARBA00000085"/>
    </source>
</evidence>
<dbReference type="SUPFAM" id="SSF47384">
    <property type="entry name" value="Homodimeric domain of signal transducing histidine kinase"/>
    <property type="match status" value="1"/>
</dbReference>
<evidence type="ECO:0000313" key="5">
    <source>
        <dbReference type="EMBL" id="KFB00875.1"/>
    </source>
</evidence>
<dbReference type="STRING" id="1197477.IA57_10530"/>
<evidence type="ECO:0000259" key="4">
    <source>
        <dbReference type="PROSITE" id="PS50109"/>
    </source>
</evidence>
<dbReference type="PANTHER" id="PTHR43065:SF22">
    <property type="entry name" value="HISTIDINE KINASE"/>
    <property type="match status" value="1"/>
</dbReference>
<name>A0A084TJI9_9FLAO</name>
<dbReference type="SMART" id="SM00387">
    <property type="entry name" value="HATPase_c"/>
    <property type="match status" value="1"/>
</dbReference>
<dbReference type="InterPro" id="IPR005467">
    <property type="entry name" value="His_kinase_dom"/>
</dbReference>
<dbReference type="Gene3D" id="1.10.287.130">
    <property type="match status" value="1"/>
</dbReference>
<feature type="domain" description="Histidine kinase" evidence="4">
    <location>
        <begin position="158"/>
        <end position="365"/>
    </location>
</feature>
<protein>
    <recommendedName>
        <fullName evidence="2">histidine kinase</fullName>
        <ecNumber evidence="2">2.7.13.3</ecNumber>
    </recommendedName>
</protein>
<dbReference type="PANTHER" id="PTHR43065">
    <property type="entry name" value="SENSOR HISTIDINE KINASE"/>
    <property type="match status" value="1"/>
</dbReference>
<dbReference type="Pfam" id="PF00512">
    <property type="entry name" value="HisKA"/>
    <property type="match status" value="1"/>
</dbReference>
<dbReference type="RefSeq" id="WP_036122825.1">
    <property type="nucleotide sequence ID" value="NZ_BMET01000004.1"/>
</dbReference>
<dbReference type="PROSITE" id="PS50109">
    <property type="entry name" value="HIS_KIN"/>
    <property type="match status" value="1"/>
</dbReference>
<keyword evidence="5" id="KW-0418">Kinase</keyword>
<dbReference type="OrthoDB" id="9806995at2"/>
<dbReference type="InterPro" id="IPR003594">
    <property type="entry name" value="HATPase_dom"/>
</dbReference>
<dbReference type="eggNOG" id="COG2205">
    <property type="taxonomic scope" value="Bacteria"/>
</dbReference>